<name>A0A2P1QNZ3_9LEPT</name>
<accession>A0A2P1QNZ3</accession>
<dbReference type="PANTHER" id="PTHR10361">
    <property type="entry name" value="SODIUM-BILE ACID COTRANSPORTER"/>
    <property type="match status" value="1"/>
</dbReference>
<keyword evidence="2 5" id="KW-0812">Transmembrane</keyword>
<evidence type="ECO:0000256" key="1">
    <source>
        <dbReference type="ARBA" id="ARBA00004141"/>
    </source>
</evidence>
<dbReference type="Proteomes" id="UP000033961">
    <property type="component" value="Chromosome I"/>
</dbReference>
<dbReference type="InterPro" id="IPR038770">
    <property type="entry name" value="Na+/solute_symporter_sf"/>
</dbReference>
<evidence type="ECO:0000256" key="3">
    <source>
        <dbReference type="ARBA" id="ARBA00022989"/>
    </source>
</evidence>
<gene>
    <name evidence="6" type="ORF">XB16_0293</name>
</gene>
<feature type="transmembrane region" description="Helical" evidence="5">
    <location>
        <begin position="189"/>
        <end position="208"/>
    </location>
</feature>
<dbReference type="PANTHER" id="PTHR10361:SF28">
    <property type="entry name" value="P3 PROTEIN-RELATED"/>
    <property type="match status" value="1"/>
</dbReference>
<feature type="transmembrane region" description="Helical" evidence="5">
    <location>
        <begin position="151"/>
        <end position="168"/>
    </location>
</feature>
<keyword evidence="4 5" id="KW-0472">Membrane</keyword>
<evidence type="ECO:0000313" key="6">
    <source>
        <dbReference type="EMBL" id="AVQ10640.1"/>
    </source>
</evidence>
<protein>
    <submittedName>
        <fullName evidence="6">Sodium Bile acid symporter family protein</fullName>
    </submittedName>
</protein>
<dbReference type="GO" id="GO:0016020">
    <property type="term" value="C:membrane"/>
    <property type="evidence" value="ECO:0007669"/>
    <property type="project" value="UniProtKB-SubCell"/>
</dbReference>
<evidence type="ECO:0000313" key="7">
    <source>
        <dbReference type="Proteomes" id="UP000033961"/>
    </source>
</evidence>
<feature type="transmembrane region" description="Helical" evidence="5">
    <location>
        <begin position="16"/>
        <end position="37"/>
    </location>
</feature>
<dbReference type="Gene3D" id="1.20.1530.20">
    <property type="match status" value="1"/>
</dbReference>
<feature type="transmembrane region" description="Helical" evidence="5">
    <location>
        <begin position="245"/>
        <end position="266"/>
    </location>
</feature>
<feature type="transmembrane region" description="Helical" evidence="5">
    <location>
        <begin position="49"/>
        <end position="72"/>
    </location>
</feature>
<evidence type="ECO:0000256" key="2">
    <source>
        <dbReference type="ARBA" id="ARBA00022692"/>
    </source>
</evidence>
<evidence type="ECO:0000256" key="4">
    <source>
        <dbReference type="ARBA" id="ARBA00023136"/>
    </source>
</evidence>
<proteinExistence type="predicted"/>
<dbReference type="EMBL" id="CP027843">
    <property type="protein sequence ID" value="AVQ10640.1"/>
    <property type="molecule type" value="Genomic_DNA"/>
</dbReference>
<organism evidence="6 7">
    <name type="scientific">Leptospira santarosai</name>
    <dbReference type="NCBI Taxonomy" id="28183"/>
    <lineage>
        <taxon>Bacteria</taxon>
        <taxon>Pseudomonadati</taxon>
        <taxon>Spirochaetota</taxon>
        <taxon>Spirochaetia</taxon>
        <taxon>Leptospirales</taxon>
        <taxon>Leptospiraceae</taxon>
        <taxon>Leptospira</taxon>
    </lineage>
</organism>
<reference evidence="6 7" key="1">
    <citation type="journal article" date="2015" name="Genome Announc.">
        <title>Draft Genome Sequences of Leptospira santarosai Strains U160, U164, and U233, Isolated from Asymptomatic Cattle.</title>
        <authorList>
            <person name="Kremer F.S."/>
            <person name="Eslabao M.R."/>
            <person name="Provisor M."/>
            <person name="Woloski R.D."/>
            <person name="Ramires O.V."/>
            <person name="Moreno L.Z."/>
            <person name="Moreno A.M."/>
            <person name="Hamond C."/>
            <person name="Lilenbaum W."/>
            <person name="Dellagostin O.A."/>
        </authorList>
    </citation>
    <scope>NUCLEOTIDE SEQUENCE [LARGE SCALE GENOMIC DNA]</scope>
    <source>
        <strain evidence="6 7">U160</strain>
    </source>
</reference>
<dbReference type="InterPro" id="IPR002657">
    <property type="entry name" value="BilAc:Na_symport/Acr3"/>
</dbReference>
<evidence type="ECO:0000256" key="5">
    <source>
        <dbReference type="SAM" id="Phobius"/>
    </source>
</evidence>
<feature type="transmembrane region" description="Helical" evidence="5">
    <location>
        <begin position="272"/>
        <end position="294"/>
    </location>
</feature>
<feature type="transmembrane region" description="Helical" evidence="5">
    <location>
        <begin position="214"/>
        <end position="233"/>
    </location>
</feature>
<dbReference type="AlphaFoldDB" id="A0A2P1QNZ3"/>
<dbReference type="Pfam" id="PF01758">
    <property type="entry name" value="SBF"/>
    <property type="match status" value="1"/>
</dbReference>
<comment type="subcellular location">
    <subcellularLocation>
        <location evidence="1">Membrane</location>
        <topology evidence="1">Multi-pass membrane protein</topology>
    </subcellularLocation>
</comment>
<keyword evidence="3 5" id="KW-1133">Transmembrane helix</keyword>
<feature type="transmembrane region" description="Helical" evidence="5">
    <location>
        <begin position="78"/>
        <end position="100"/>
    </location>
</feature>
<sequence>MMSELDAVRINFNESGLVFLNLLLGLIMYGIALELRLEDFRLLIDKPRASVTGILSQFVLFPFATYLLLWILNPPSGVALGMLLVAACPGGNISNFITLLARGNTALSISLTAFSSVLAIFATPFNFFFWGNLYPPVQTALKEITLNPWDVFKAILIILVVPIFLGIFTKRFLPKISIKLAKPLKVLSGFIFIAFLLIALLANYQIFLKVIHKVFLYVFLMNTTGFLLGYYFAKLIRLDEKDARCISIETGIQNSGLGLVLIFAFFGGQGSMAIIAAVWGIWHGLAGVSLAWFWSRRKIPL</sequence>
<feature type="transmembrane region" description="Helical" evidence="5">
    <location>
        <begin position="107"/>
        <end position="131"/>
    </location>
</feature>
<dbReference type="InterPro" id="IPR004710">
    <property type="entry name" value="Bilac:Na_transpt"/>
</dbReference>